<feature type="transmembrane region" description="Helical" evidence="6">
    <location>
        <begin position="105"/>
        <end position="130"/>
    </location>
</feature>
<comment type="similarity">
    <text evidence="1">Belongs to the peptidase S49 family.</text>
</comment>
<keyword evidence="2" id="KW-0645">Protease</keyword>
<dbReference type="Pfam" id="PF01343">
    <property type="entry name" value="Peptidase_S49"/>
    <property type="match status" value="1"/>
</dbReference>
<dbReference type="InterPro" id="IPR047272">
    <property type="entry name" value="S49_SppA_C"/>
</dbReference>
<evidence type="ECO:0000256" key="1">
    <source>
        <dbReference type="ARBA" id="ARBA00008683"/>
    </source>
</evidence>
<dbReference type="RefSeq" id="WP_085755445.1">
    <property type="nucleotide sequence ID" value="NZ_CP021023.1"/>
</dbReference>
<keyword evidence="6" id="KW-1133">Transmembrane helix</keyword>
<gene>
    <name evidence="8" type="primary">sppA</name>
    <name evidence="8" type="ORF">STSP1_01151</name>
</gene>
<organism evidence="8 9">
    <name type="scientific">Sedimentisphaera salicampi</name>
    <dbReference type="NCBI Taxonomy" id="1941349"/>
    <lineage>
        <taxon>Bacteria</taxon>
        <taxon>Pseudomonadati</taxon>
        <taxon>Planctomycetota</taxon>
        <taxon>Phycisphaerae</taxon>
        <taxon>Sedimentisphaerales</taxon>
        <taxon>Sedimentisphaeraceae</taxon>
        <taxon>Sedimentisphaera</taxon>
    </lineage>
</organism>
<keyword evidence="4" id="KW-0720">Serine protease</keyword>
<dbReference type="PANTHER" id="PTHR42987">
    <property type="entry name" value="PEPTIDASE S49"/>
    <property type="match status" value="1"/>
</dbReference>
<dbReference type="Gene3D" id="6.20.330.10">
    <property type="match status" value="1"/>
</dbReference>
<dbReference type="CDD" id="cd07023">
    <property type="entry name" value="S49_Sppa_N_C"/>
    <property type="match status" value="1"/>
</dbReference>
<dbReference type="GO" id="GO:0008236">
    <property type="term" value="F:serine-type peptidase activity"/>
    <property type="evidence" value="ECO:0007669"/>
    <property type="project" value="UniProtKB-KW"/>
</dbReference>
<dbReference type="EC" id="3.4.21.-" evidence="8"/>
<name>A0A1W6LLT3_9BACT</name>
<evidence type="ECO:0000256" key="3">
    <source>
        <dbReference type="ARBA" id="ARBA00022801"/>
    </source>
</evidence>
<reference evidence="9" key="1">
    <citation type="submission" date="2017-04" db="EMBL/GenBank/DDBJ databases">
        <title>Comparative genomics and description of representatives of a novel lineage of planctomycetes thriving in anoxic sediments.</title>
        <authorList>
            <person name="Spring S."/>
            <person name="Bunk B."/>
            <person name="Sproer C."/>
        </authorList>
    </citation>
    <scope>NUCLEOTIDE SEQUENCE [LARGE SCALE GENOMIC DNA]</scope>
    <source>
        <strain evidence="9">ST-PulAB-D4</strain>
    </source>
</reference>
<evidence type="ECO:0000256" key="4">
    <source>
        <dbReference type="ARBA" id="ARBA00022825"/>
    </source>
</evidence>
<accession>A0A1W6LLT3</accession>
<dbReference type="AlphaFoldDB" id="A0A1W6LLT3"/>
<sequence>MDDDYKNENNNENQPFEEQEGRQGQDNSSENERLNLTPEPEETQPEGPSGSVQKEEAAAVGAGVDASDCKQEPTSGGSKKTGKKKEKSGEKKKGFWGRLWSALKFIYMVITVPYFIMVVLFIVAFLAAVFSQDDLIDIEKGSRFARGGFNETVVIEGERDERIALIDVQNLITFQTSQQFKSRIKKIEKDDSVAAVIVRVTSPGGSVSASDQIHHYIQSFKEDTDIPVYSYMSGVAASGGYYLSAACDQIYAEPTTITGSIGVVLQSFNLETLMNEKLGVKNITVKSGEKKDWPKMFGELTQEQLDYVQNKLINPPYQRFVSIVAEGRDKLSKEQVLKLADGSIYYSEEAVNNGLIDGISYLEDLRDVIAEENGLENPEVFGFRETFSLDYLLRNTAEETGFFPRAEETLEKISRPELMYLWRLDN</sequence>
<dbReference type="PANTHER" id="PTHR42987:SF4">
    <property type="entry name" value="PROTEASE SOHB-RELATED"/>
    <property type="match status" value="1"/>
</dbReference>
<dbReference type="Gene3D" id="3.90.226.10">
    <property type="entry name" value="2-enoyl-CoA Hydratase, Chain A, domain 1"/>
    <property type="match status" value="1"/>
</dbReference>
<evidence type="ECO:0000256" key="2">
    <source>
        <dbReference type="ARBA" id="ARBA00022670"/>
    </source>
</evidence>
<evidence type="ECO:0000313" key="8">
    <source>
        <dbReference type="EMBL" id="ARN56760.1"/>
    </source>
</evidence>
<protein>
    <submittedName>
        <fullName evidence="8">Signal peptide peptidase SppA</fullName>
        <ecNumber evidence="8">3.4.21.-</ecNumber>
    </submittedName>
</protein>
<evidence type="ECO:0000256" key="5">
    <source>
        <dbReference type="SAM" id="MobiDB-lite"/>
    </source>
</evidence>
<feature type="domain" description="Peptidase S49" evidence="7">
    <location>
        <begin position="223"/>
        <end position="375"/>
    </location>
</feature>
<evidence type="ECO:0000256" key="6">
    <source>
        <dbReference type="SAM" id="Phobius"/>
    </source>
</evidence>
<dbReference type="EMBL" id="CP021023">
    <property type="protein sequence ID" value="ARN56760.1"/>
    <property type="molecule type" value="Genomic_DNA"/>
</dbReference>
<dbReference type="InterPro" id="IPR029045">
    <property type="entry name" value="ClpP/crotonase-like_dom_sf"/>
</dbReference>
<dbReference type="InterPro" id="IPR002142">
    <property type="entry name" value="Peptidase_S49"/>
</dbReference>
<dbReference type="SUPFAM" id="SSF52096">
    <property type="entry name" value="ClpP/crotonase"/>
    <property type="match status" value="1"/>
</dbReference>
<dbReference type="InterPro" id="IPR004635">
    <property type="entry name" value="Pept_S49_SppA"/>
</dbReference>
<dbReference type="NCBIfam" id="TIGR00706">
    <property type="entry name" value="SppA_dom"/>
    <property type="match status" value="1"/>
</dbReference>
<dbReference type="Proteomes" id="UP000193334">
    <property type="component" value="Chromosome"/>
</dbReference>
<keyword evidence="3 8" id="KW-0378">Hydrolase</keyword>
<evidence type="ECO:0000313" key="9">
    <source>
        <dbReference type="Proteomes" id="UP000193334"/>
    </source>
</evidence>
<dbReference type="GO" id="GO:0006508">
    <property type="term" value="P:proteolysis"/>
    <property type="evidence" value="ECO:0007669"/>
    <property type="project" value="UniProtKB-KW"/>
</dbReference>
<keyword evidence="9" id="KW-1185">Reference proteome</keyword>
<dbReference type="STRING" id="1941349.STSP1_01151"/>
<keyword evidence="6" id="KW-0812">Transmembrane</keyword>
<dbReference type="KEGG" id="pbp:STSP1_01151"/>
<keyword evidence="6" id="KW-0472">Membrane</keyword>
<evidence type="ECO:0000259" key="7">
    <source>
        <dbReference type="Pfam" id="PF01343"/>
    </source>
</evidence>
<feature type="region of interest" description="Disordered" evidence="5">
    <location>
        <begin position="1"/>
        <end position="87"/>
    </location>
</feature>
<proteinExistence type="inferred from homology"/>